<dbReference type="InterPro" id="IPR018958">
    <property type="entry name" value="Knr4/Smi1-like_dom"/>
</dbReference>
<dbReference type="RefSeq" id="WP_121733977.1">
    <property type="nucleotide sequence ID" value="NZ_PEGA01000029.1"/>
</dbReference>
<evidence type="ECO:0000313" key="2">
    <source>
        <dbReference type="EMBL" id="RLU05035.1"/>
    </source>
</evidence>
<evidence type="ECO:0000313" key="5">
    <source>
        <dbReference type="Proteomes" id="UP000282672"/>
    </source>
</evidence>
<dbReference type="Proteomes" id="UP000282140">
    <property type="component" value="Unassembled WGS sequence"/>
</dbReference>
<protein>
    <submittedName>
        <fullName evidence="2">SMI1/KNR4 family protein</fullName>
    </submittedName>
</protein>
<dbReference type="AlphaFoldDB" id="A0A3L8C9Y6"/>
<name>A0A3L8C9Y6_9PSED</name>
<dbReference type="EMBL" id="PEGB01000024">
    <property type="protein sequence ID" value="RLU05035.1"/>
    <property type="molecule type" value="Genomic_DNA"/>
</dbReference>
<dbReference type="InterPro" id="IPR037883">
    <property type="entry name" value="Knr4/Smi1-like_sf"/>
</dbReference>
<feature type="domain" description="Knr4/Smi1-like" evidence="1">
    <location>
        <begin position="30"/>
        <end position="147"/>
    </location>
</feature>
<evidence type="ECO:0000313" key="3">
    <source>
        <dbReference type="EMBL" id="RLU05410.1"/>
    </source>
</evidence>
<gene>
    <name evidence="3" type="ORF">CS076_23775</name>
    <name evidence="2" type="ORF">CS078_24830</name>
</gene>
<sequence>MLYDKILNELGAESMSFEKKRLHNSLPDDIKISESLNKLLDKFNTAIVFSNGAKFKTPKKMPIGDKDGFVFLDVIYGLAPDSNNIYYKNEMYANQIRSDLYTFGESGGGDQFCINKNTEEVYYWYHEAKDDASSLFLIAPSFAHFFEHLIPDNDETNSKDDDGIVSAEFNF</sequence>
<keyword evidence="4" id="KW-1185">Reference proteome</keyword>
<dbReference type="Proteomes" id="UP000282672">
    <property type="component" value="Unassembled WGS sequence"/>
</dbReference>
<dbReference type="Gene3D" id="3.40.1580.10">
    <property type="entry name" value="SMI1/KNR4-like"/>
    <property type="match status" value="1"/>
</dbReference>
<organism evidence="2 4">
    <name type="scientific">Pseudomonas prosekii</name>
    <dbReference type="NCBI Taxonomy" id="1148509"/>
    <lineage>
        <taxon>Bacteria</taxon>
        <taxon>Pseudomonadati</taxon>
        <taxon>Pseudomonadota</taxon>
        <taxon>Gammaproteobacteria</taxon>
        <taxon>Pseudomonadales</taxon>
        <taxon>Pseudomonadaceae</taxon>
        <taxon>Pseudomonas</taxon>
    </lineage>
</organism>
<proteinExistence type="predicted"/>
<reference evidence="4 5" key="1">
    <citation type="journal article" date="2018" name="Front. Microbiol.">
        <title>Discovery of Phloeophagus Beetles as a Source of Pseudomonas Strains That Produce Potentially New Bioactive Substances and Description of Pseudomonas bohemica sp. nov.</title>
        <authorList>
            <person name="Saati-Santamaria Z."/>
            <person name="Lopez-Mondejar R."/>
            <person name="Jimenez-Gomez A."/>
            <person name="Diez-Mendez A."/>
            <person name="Vetrovsky T."/>
            <person name="Igual J.M."/>
            <person name="Velazquez E."/>
            <person name="Kolarik M."/>
            <person name="Rivas R."/>
            <person name="Garcia-Fraile P."/>
        </authorList>
    </citation>
    <scope>NUCLEOTIDE SEQUENCE [LARGE SCALE GENOMIC DNA]</scope>
    <source>
        <strain evidence="3 5">A2-NA12</strain>
        <strain evidence="2 4">A2-NA13</strain>
    </source>
</reference>
<accession>A0A3L8C9Y6</accession>
<comment type="caution">
    <text evidence="2">The sequence shown here is derived from an EMBL/GenBank/DDBJ whole genome shotgun (WGS) entry which is preliminary data.</text>
</comment>
<dbReference type="Pfam" id="PF09346">
    <property type="entry name" value="SMI1_KNR4"/>
    <property type="match status" value="1"/>
</dbReference>
<evidence type="ECO:0000259" key="1">
    <source>
        <dbReference type="Pfam" id="PF09346"/>
    </source>
</evidence>
<dbReference type="EMBL" id="PEGA01000029">
    <property type="protein sequence ID" value="RLU05410.1"/>
    <property type="molecule type" value="Genomic_DNA"/>
</dbReference>
<evidence type="ECO:0000313" key="4">
    <source>
        <dbReference type="Proteomes" id="UP000282140"/>
    </source>
</evidence>
<dbReference type="SUPFAM" id="SSF160631">
    <property type="entry name" value="SMI1/KNR4-like"/>
    <property type="match status" value="1"/>
</dbReference>